<evidence type="ECO:0000313" key="2">
    <source>
        <dbReference type="Proteomes" id="UP000825935"/>
    </source>
</evidence>
<name>A0A8T2Q5V4_CERRI</name>
<proteinExistence type="predicted"/>
<accession>A0A8T2Q5V4</accession>
<comment type="caution">
    <text evidence="1">The sequence shown here is derived from an EMBL/GenBank/DDBJ whole genome shotgun (WGS) entry which is preliminary data.</text>
</comment>
<sequence length="46" mass="5514">MIYHVPRSVYSEFASRRASARCLEAAKFQHWPWRSQSRCPPHQKKV</sequence>
<dbReference type="AlphaFoldDB" id="A0A8T2Q5V4"/>
<dbReference type="EMBL" id="CM035443">
    <property type="protein sequence ID" value="KAH7278963.1"/>
    <property type="molecule type" value="Genomic_DNA"/>
</dbReference>
<reference evidence="1" key="1">
    <citation type="submission" date="2021-08" db="EMBL/GenBank/DDBJ databases">
        <title>WGS assembly of Ceratopteris richardii.</title>
        <authorList>
            <person name="Marchant D.B."/>
            <person name="Chen G."/>
            <person name="Jenkins J."/>
            <person name="Shu S."/>
            <person name="Leebens-Mack J."/>
            <person name="Grimwood J."/>
            <person name="Schmutz J."/>
            <person name="Soltis P."/>
            <person name="Soltis D."/>
            <person name="Chen Z.-H."/>
        </authorList>
    </citation>
    <scope>NUCLEOTIDE SEQUENCE</scope>
    <source>
        <strain evidence="1">Whitten #5841</strain>
        <tissue evidence="1">Leaf</tissue>
    </source>
</reference>
<gene>
    <name evidence="1" type="ORF">KP509_38G066600</name>
</gene>
<evidence type="ECO:0000313" key="1">
    <source>
        <dbReference type="EMBL" id="KAH7278963.1"/>
    </source>
</evidence>
<organism evidence="1 2">
    <name type="scientific">Ceratopteris richardii</name>
    <name type="common">Triangle waterfern</name>
    <dbReference type="NCBI Taxonomy" id="49495"/>
    <lineage>
        <taxon>Eukaryota</taxon>
        <taxon>Viridiplantae</taxon>
        <taxon>Streptophyta</taxon>
        <taxon>Embryophyta</taxon>
        <taxon>Tracheophyta</taxon>
        <taxon>Polypodiopsida</taxon>
        <taxon>Polypodiidae</taxon>
        <taxon>Polypodiales</taxon>
        <taxon>Pteridineae</taxon>
        <taxon>Pteridaceae</taxon>
        <taxon>Parkerioideae</taxon>
        <taxon>Ceratopteris</taxon>
    </lineage>
</organism>
<keyword evidence="2" id="KW-1185">Reference proteome</keyword>
<dbReference type="Proteomes" id="UP000825935">
    <property type="component" value="Chromosome 38"/>
</dbReference>
<protein>
    <submittedName>
        <fullName evidence="1">Uncharacterized protein</fullName>
    </submittedName>
</protein>